<dbReference type="InterPro" id="IPR034704">
    <property type="entry name" value="Ribosomal_bL28/bL31-like_sf"/>
</dbReference>
<gene>
    <name evidence="4 5" type="primary">rpmB</name>
    <name evidence="5" type="ORF">MHIR_TP00090</name>
</gene>
<accession>A0A143WNP9</accession>
<dbReference type="Pfam" id="PF00830">
    <property type="entry name" value="Ribosomal_L28"/>
    <property type="match status" value="1"/>
</dbReference>
<evidence type="ECO:0000313" key="6">
    <source>
        <dbReference type="Proteomes" id="UP000075242"/>
    </source>
</evidence>
<comment type="similarity">
    <text evidence="1 4">Belongs to the bacterial ribosomal protein bL28 family.</text>
</comment>
<dbReference type="HAMAP" id="MF_00373">
    <property type="entry name" value="Ribosomal_bL28"/>
    <property type="match status" value="1"/>
</dbReference>
<dbReference type="SUPFAM" id="SSF143800">
    <property type="entry name" value="L28p-like"/>
    <property type="match status" value="1"/>
</dbReference>
<keyword evidence="2 4" id="KW-0689">Ribosomal protein</keyword>
<reference evidence="6" key="1">
    <citation type="submission" date="2016-01" db="EMBL/GenBank/DDBJ databases">
        <authorList>
            <person name="Husnik F."/>
        </authorList>
    </citation>
    <scope>NUCLEOTIDE SEQUENCE [LARGE SCALE GENOMIC DNA]</scope>
</reference>
<organism evidence="5 6">
    <name type="scientific">Tremblaya princeps</name>
    <dbReference type="NCBI Taxonomy" id="189385"/>
    <lineage>
        <taxon>Bacteria</taxon>
        <taxon>Pseudomonadati</taxon>
        <taxon>Pseudomonadota</taxon>
        <taxon>Betaproteobacteria</taxon>
        <taxon>Candidatus Tremblayella</taxon>
    </lineage>
</organism>
<dbReference type="STRING" id="1053648.TCP_063"/>
<evidence type="ECO:0000256" key="3">
    <source>
        <dbReference type="ARBA" id="ARBA00023274"/>
    </source>
</evidence>
<evidence type="ECO:0000256" key="2">
    <source>
        <dbReference type="ARBA" id="ARBA00022980"/>
    </source>
</evidence>
<dbReference type="InterPro" id="IPR026569">
    <property type="entry name" value="Ribosomal_bL28"/>
</dbReference>
<dbReference type="Proteomes" id="UP000075242">
    <property type="component" value="Chromosome I"/>
</dbReference>
<evidence type="ECO:0000256" key="4">
    <source>
        <dbReference type="HAMAP-Rule" id="MF_00373"/>
    </source>
</evidence>
<dbReference type="PATRIC" id="fig|189385.8.peg.99"/>
<protein>
    <recommendedName>
        <fullName evidence="4">Large ribosomal subunit protein bL28</fullName>
    </recommendedName>
</protein>
<dbReference type="AlphaFoldDB" id="A0A143WNP9"/>
<dbReference type="GO" id="GO:0003735">
    <property type="term" value="F:structural constituent of ribosome"/>
    <property type="evidence" value="ECO:0007669"/>
    <property type="project" value="InterPro"/>
</dbReference>
<sequence length="71" mass="8128">MTLHCAITRKAHMLGNTVSHAQNKTRRRFMVNAHARNIWCAPKRRWIRARLSCAGVRTLLHTGMALVHVKA</sequence>
<keyword evidence="3 4" id="KW-0687">Ribonucleoprotein</keyword>
<evidence type="ECO:0000313" key="5">
    <source>
        <dbReference type="EMBL" id="CUX76714.1"/>
    </source>
</evidence>
<evidence type="ECO:0000256" key="1">
    <source>
        <dbReference type="ARBA" id="ARBA00008760"/>
    </source>
</evidence>
<dbReference type="GO" id="GO:0005840">
    <property type="term" value="C:ribosome"/>
    <property type="evidence" value="ECO:0007669"/>
    <property type="project" value="UniProtKB-KW"/>
</dbReference>
<dbReference type="GO" id="GO:1990904">
    <property type="term" value="C:ribonucleoprotein complex"/>
    <property type="evidence" value="ECO:0007669"/>
    <property type="project" value="UniProtKB-KW"/>
</dbReference>
<dbReference type="GO" id="GO:0006412">
    <property type="term" value="P:translation"/>
    <property type="evidence" value="ECO:0007669"/>
    <property type="project" value="UniProtKB-UniRule"/>
</dbReference>
<name>A0A143WNP9_TREPR</name>
<dbReference type="Gene3D" id="2.30.170.40">
    <property type="entry name" value="Ribosomal protein L28/L24"/>
    <property type="match status" value="1"/>
</dbReference>
<proteinExistence type="inferred from homology"/>
<dbReference type="EMBL" id="LN999011">
    <property type="protein sequence ID" value="CUX76714.1"/>
    <property type="molecule type" value="Genomic_DNA"/>
</dbReference>
<dbReference type="InterPro" id="IPR037147">
    <property type="entry name" value="Ribosomal_bL28_sf"/>
</dbReference>